<organism evidence="3 4">
    <name type="scientific">Sordaria brevicollis</name>
    <dbReference type="NCBI Taxonomy" id="83679"/>
    <lineage>
        <taxon>Eukaryota</taxon>
        <taxon>Fungi</taxon>
        <taxon>Dikarya</taxon>
        <taxon>Ascomycota</taxon>
        <taxon>Pezizomycotina</taxon>
        <taxon>Sordariomycetes</taxon>
        <taxon>Sordariomycetidae</taxon>
        <taxon>Sordariales</taxon>
        <taxon>Sordariaceae</taxon>
        <taxon>Sordaria</taxon>
    </lineage>
</organism>
<reference evidence="3" key="1">
    <citation type="journal article" date="2023" name="Mol. Phylogenet. Evol.">
        <title>Genome-scale phylogeny and comparative genomics of the fungal order Sordariales.</title>
        <authorList>
            <person name="Hensen N."/>
            <person name="Bonometti L."/>
            <person name="Westerberg I."/>
            <person name="Brannstrom I.O."/>
            <person name="Guillou S."/>
            <person name="Cros-Aarteil S."/>
            <person name="Calhoun S."/>
            <person name="Haridas S."/>
            <person name="Kuo A."/>
            <person name="Mondo S."/>
            <person name="Pangilinan J."/>
            <person name="Riley R."/>
            <person name="LaButti K."/>
            <person name="Andreopoulos B."/>
            <person name="Lipzen A."/>
            <person name="Chen C."/>
            <person name="Yan M."/>
            <person name="Daum C."/>
            <person name="Ng V."/>
            <person name="Clum A."/>
            <person name="Steindorff A."/>
            <person name="Ohm R.A."/>
            <person name="Martin F."/>
            <person name="Silar P."/>
            <person name="Natvig D.O."/>
            <person name="Lalanne C."/>
            <person name="Gautier V."/>
            <person name="Ament-Velasquez S.L."/>
            <person name="Kruys A."/>
            <person name="Hutchinson M.I."/>
            <person name="Powell A.J."/>
            <person name="Barry K."/>
            <person name="Miller A.N."/>
            <person name="Grigoriev I.V."/>
            <person name="Debuchy R."/>
            <person name="Gladieux P."/>
            <person name="Hiltunen Thoren M."/>
            <person name="Johannesson H."/>
        </authorList>
    </citation>
    <scope>NUCLEOTIDE SEQUENCE</scope>
    <source>
        <strain evidence="3">FGSC 1904</strain>
    </source>
</reference>
<dbReference type="SUPFAM" id="SSF53098">
    <property type="entry name" value="Ribonuclease H-like"/>
    <property type="match status" value="1"/>
</dbReference>
<dbReference type="PROSITE" id="PS50879">
    <property type="entry name" value="RNASE_H_1"/>
    <property type="match status" value="1"/>
</dbReference>
<dbReference type="Gene3D" id="3.30.420.10">
    <property type="entry name" value="Ribonuclease H-like superfamily/Ribonuclease H"/>
    <property type="match status" value="1"/>
</dbReference>
<keyword evidence="4" id="KW-1185">Reference proteome</keyword>
<protein>
    <recommendedName>
        <fullName evidence="2">RNase H type-1 domain-containing protein</fullName>
    </recommendedName>
</protein>
<dbReference type="InterPro" id="IPR036397">
    <property type="entry name" value="RNaseH_sf"/>
</dbReference>
<dbReference type="GO" id="GO:0003676">
    <property type="term" value="F:nucleic acid binding"/>
    <property type="evidence" value="ECO:0007669"/>
    <property type="project" value="InterPro"/>
</dbReference>
<proteinExistence type="predicted"/>
<accession>A0AAE0PK22</accession>
<dbReference type="Proteomes" id="UP001281003">
    <property type="component" value="Unassembled WGS sequence"/>
</dbReference>
<evidence type="ECO:0000256" key="1">
    <source>
        <dbReference type="SAM" id="MobiDB-lite"/>
    </source>
</evidence>
<dbReference type="AlphaFoldDB" id="A0AAE0PK22"/>
<dbReference type="InterPro" id="IPR012337">
    <property type="entry name" value="RNaseH-like_sf"/>
</dbReference>
<dbReference type="Pfam" id="PF00075">
    <property type="entry name" value="RNase_H"/>
    <property type="match status" value="1"/>
</dbReference>
<name>A0AAE0PK22_SORBR</name>
<dbReference type="EMBL" id="JAUTDP010000002">
    <property type="protein sequence ID" value="KAK3401420.1"/>
    <property type="molecule type" value="Genomic_DNA"/>
</dbReference>
<sequence length="421" mass="47154">MQTNTIRKRVRDESADLDEGANDHAKRVRRVDRTTFRGNIHYVSDTYRSPQRRQRVIETVNEEMCTARSTREHIQLAIFCDASINHNETPELPGGYSVVFNEHRPGHVDHEKKVEMGWHMPHMINNTIGEAIAIAQSIQVAGEKLRAAVLTSSEVKKATVKVFTDANQVLQHLSGAASLKSPCRETFRKVLELVNEQSYELYCIPGLDVKLELFWVPGHEGVRDNVIADKVAKQAVKRSCQTGLFRIDGHGRDGISMPEAVFLPLQRDLKAETRRTGILSRLHRGSTYRPSRLKQAEVGRYNRLFPVFRHQPAGSLPPNPESTGDRTLVPNTGKTTLVEEATVVVHASCASATKNLHSTSPEDQAVNATEKVASTFGLVGNDYLTQLEVNQQLFGEMVEAEGKELREEMKADLMRKFGLSL</sequence>
<evidence type="ECO:0000259" key="2">
    <source>
        <dbReference type="PROSITE" id="PS50879"/>
    </source>
</evidence>
<dbReference type="GO" id="GO:0004523">
    <property type="term" value="F:RNA-DNA hybrid ribonuclease activity"/>
    <property type="evidence" value="ECO:0007669"/>
    <property type="project" value="InterPro"/>
</dbReference>
<comment type="caution">
    <text evidence="3">The sequence shown here is derived from an EMBL/GenBank/DDBJ whole genome shotgun (WGS) entry which is preliminary data.</text>
</comment>
<feature type="domain" description="RNase H type-1" evidence="2">
    <location>
        <begin position="72"/>
        <end position="237"/>
    </location>
</feature>
<feature type="region of interest" description="Disordered" evidence="1">
    <location>
        <begin position="1"/>
        <end position="23"/>
    </location>
</feature>
<evidence type="ECO:0000313" key="3">
    <source>
        <dbReference type="EMBL" id="KAK3401420.1"/>
    </source>
</evidence>
<reference evidence="3" key="2">
    <citation type="submission" date="2023-07" db="EMBL/GenBank/DDBJ databases">
        <authorList>
            <consortium name="Lawrence Berkeley National Laboratory"/>
            <person name="Haridas S."/>
            <person name="Hensen N."/>
            <person name="Bonometti L."/>
            <person name="Westerberg I."/>
            <person name="Brannstrom I.O."/>
            <person name="Guillou S."/>
            <person name="Cros-Aarteil S."/>
            <person name="Calhoun S."/>
            <person name="Kuo A."/>
            <person name="Mondo S."/>
            <person name="Pangilinan J."/>
            <person name="Riley R."/>
            <person name="LaButti K."/>
            <person name="Andreopoulos B."/>
            <person name="Lipzen A."/>
            <person name="Chen C."/>
            <person name="Yanf M."/>
            <person name="Daum C."/>
            <person name="Ng V."/>
            <person name="Clum A."/>
            <person name="Steindorff A."/>
            <person name="Ohm R."/>
            <person name="Martin F."/>
            <person name="Silar P."/>
            <person name="Natvig D."/>
            <person name="Lalanne C."/>
            <person name="Gautier V."/>
            <person name="Ament-velasquez S.L."/>
            <person name="Kruys A."/>
            <person name="Hutchinson M.I."/>
            <person name="Powell A.J."/>
            <person name="Barry K."/>
            <person name="Miller A.N."/>
            <person name="Grigoriev I.V."/>
            <person name="Debuchy R."/>
            <person name="Gladieux P."/>
            <person name="Thoren M.H."/>
            <person name="Johannesson H."/>
        </authorList>
    </citation>
    <scope>NUCLEOTIDE SEQUENCE</scope>
    <source>
        <strain evidence="3">FGSC 1904</strain>
    </source>
</reference>
<evidence type="ECO:0000313" key="4">
    <source>
        <dbReference type="Proteomes" id="UP001281003"/>
    </source>
</evidence>
<gene>
    <name evidence="3" type="ORF">B0T20DRAFT_466482</name>
</gene>
<dbReference type="InterPro" id="IPR002156">
    <property type="entry name" value="RNaseH_domain"/>
</dbReference>